<dbReference type="PROSITE" id="PS51192">
    <property type="entry name" value="HELICASE_ATP_BIND_1"/>
    <property type="match status" value="1"/>
</dbReference>
<evidence type="ECO:0000313" key="14">
    <source>
        <dbReference type="EMBL" id="CCV64623.1"/>
    </source>
</evidence>
<sequence length="419" mass="47682">MNTFTELKLDTPILKAIEKTGYLTPTEIQQKAIPILLDKKDILGSAQTGTGKTAAFAIPILQMLNQNINDKKVIRALILTPTRELANQIYENFIQYAYFIRIRTNVIYGGVPQKKQEDALKKGTDVLIATPGRLLDLMSQKIIDLRNIEYLVLDEADQMLDMGFIKDIYKILKQVPEKRQTMLFSATMPKKIEEFANSILKNPERIAVTPVTKTLDAIKQELYLVPKNNKNELLNHLIKKLNMDSVLVFTKTKHGANKVVKELLKNNITAEPIHGNKSQAARERALLNFKNRKTQVLVATDIAARGLDIKQLSFVINYDLPDTPETYIHRIGRTGRAGELGLAISFCSDEEKNLLIDIEKHIKNKLTSIENHPYGKTYVKTHDIIDNKQNDNKKNKPSNPNHYKKTKNKKFVIGTRKTK</sequence>
<keyword evidence="4" id="KW-0378">Hydrolase</keyword>
<keyword evidence="2" id="KW-0963">Cytoplasm</keyword>
<evidence type="ECO:0000256" key="4">
    <source>
        <dbReference type="ARBA" id="ARBA00022801"/>
    </source>
</evidence>
<protein>
    <recommendedName>
        <fullName evidence="1">RNA helicase</fullName>
        <ecNumber evidence="1">3.6.4.13</ecNumber>
    </recommendedName>
</protein>
<dbReference type="Proteomes" id="UP000032740">
    <property type="component" value="Chromosome"/>
</dbReference>
<feature type="region of interest" description="Disordered" evidence="10">
    <location>
        <begin position="387"/>
        <end position="419"/>
    </location>
</feature>
<dbReference type="KEGG" id="apal:BN85410460"/>
<dbReference type="GO" id="GO:0005524">
    <property type="term" value="F:ATP binding"/>
    <property type="evidence" value="ECO:0007669"/>
    <property type="project" value="UniProtKB-KW"/>
</dbReference>
<proteinExistence type="inferred from homology"/>
<feature type="domain" description="Helicase ATP-binding" evidence="11">
    <location>
        <begin position="33"/>
        <end position="206"/>
    </location>
</feature>
<evidence type="ECO:0000256" key="10">
    <source>
        <dbReference type="SAM" id="MobiDB-lite"/>
    </source>
</evidence>
<dbReference type="Gene3D" id="3.40.50.300">
    <property type="entry name" value="P-loop containing nucleotide triphosphate hydrolases"/>
    <property type="match status" value="2"/>
</dbReference>
<dbReference type="InterPro" id="IPR001650">
    <property type="entry name" value="Helicase_C-like"/>
</dbReference>
<evidence type="ECO:0000256" key="2">
    <source>
        <dbReference type="ARBA" id="ARBA00022490"/>
    </source>
</evidence>
<dbReference type="GO" id="GO:0003723">
    <property type="term" value="F:RNA binding"/>
    <property type="evidence" value="ECO:0007669"/>
    <property type="project" value="UniProtKB-ARBA"/>
</dbReference>
<dbReference type="SMART" id="SM00487">
    <property type="entry name" value="DEXDc"/>
    <property type="match status" value="1"/>
</dbReference>
<evidence type="ECO:0000256" key="5">
    <source>
        <dbReference type="ARBA" id="ARBA00022806"/>
    </source>
</evidence>
<evidence type="ECO:0000256" key="7">
    <source>
        <dbReference type="ARBA" id="ARBA00038437"/>
    </source>
</evidence>
<evidence type="ECO:0000259" key="12">
    <source>
        <dbReference type="PROSITE" id="PS51194"/>
    </source>
</evidence>
<keyword evidence="15" id="KW-1185">Reference proteome</keyword>
<dbReference type="PROSITE" id="PS51195">
    <property type="entry name" value="Q_MOTIF"/>
    <property type="match status" value="1"/>
</dbReference>
<feature type="compositionally biased region" description="Basic residues" evidence="10">
    <location>
        <begin position="402"/>
        <end position="419"/>
    </location>
</feature>
<dbReference type="EMBL" id="FO681347">
    <property type="protein sequence ID" value="CCV64623.1"/>
    <property type="molecule type" value="Genomic_DNA"/>
</dbReference>
<organism evidence="14 15">
    <name type="scientific">Alteracholeplasma palmae (strain ATCC 49389 / J233)</name>
    <name type="common">Acholeplasma palmae</name>
    <dbReference type="NCBI Taxonomy" id="1318466"/>
    <lineage>
        <taxon>Bacteria</taxon>
        <taxon>Bacillati</taxon>
        <taxon>Mycoplasmatota</taxon>
        <taxon>Mollicutes</taxon>
        <taxon>Acholeplasmatales</taxon>
        <taxon>Acholeplasmataceae</taxon>
        <taxon>Acholeplasma</taxon>
    </lineage>
</organism>
<evidence type="ECO:0000256" key="6">
    <source>
        <dbReference type="ARBA" id="ARBA00022840"/>
    </source>
</evidence>
<evidence type="ECO:0000256" key="3">
    <source>
        <dbReference type="ARBA" id="ARBA00022741"/>
    </source>
</evidence>
<comment type="catalytic activity">
    <reaction evidence="8">
        <text>ATP + H2O = ADP + phosphate + H(+)</text>
        <dbReference type="Rhea" id="RHEA:13065"/>
        <dbReference type="ChEBI" id="CHEBI:15377"/>
        <dbReference type="ChEBI" id="CHEBI:15378"/>
        <dbReference type="ChEBI" id="CHEBI:30616"/>
        <dbReference type="ChEBI" id="CHEBI:43474"/>
        <dbReference type="ChEBI" id="CHEBI:456216"/>
        <dbReference type="EC" id="3.6.4.13"/>
    </reaction>
</comment>
<dbReference type="GO" id="GO:0005829">
    <property type="term" value="C:cytosol"/>
    <property type="evidence" value="ECO:0007669"/>
    <property type="project" value="TreeGrafter"/>
</dbReference>
<dbReference type="PANTHER" id="PTHR47959:SF13">
    <property type="entry name" value="ATP-DEPENDENT RNA HELICASE RHLE"/>
    <property type="match status" value="1"/>
</dbReference>
<dbReference type="InterPro" id="IPR027417">
    <property type="entry name" value="P-loop_NTPase"/>
</dbReference>
<evidence type="ECO:0000256" key="1">
    <source>
        <dbReference type="ARBA" id="ARBA00012552"/>
    </source>
</evidence>
<gene>
    <name evidence="14" type="primary">srmB</name>
    <name evidence="14" type="ORF">BN85410460</name>
</gene>
<dbReference type="InterPro" id="IPR011545">
    <property type="entry name" value="DEAD/DEAH_box_helicase_dom"/>
</dbReference>
<dbReference type="CDD" id="cd00268">
    <property type="entry name" value="DEADc"/>
    <property type="match status" value="1"/>
</dbReference>
<dbReference type="SUPFAM" id="SSF52540">
    <property type="entry name" value="P-loop containing nucleoside triphosphate hydrolases"/>
    <property type="match status" value="1"/>
</dbReference>
<feature type="short sequence motif" description="Q motif" evidence="9">
    <location>
        <begin position="2"/>
        <end position="30"/>
    </location>
</feature>
<evidence type="ECO:0000259" key="13">
    <source>
        <dbReference type="PROSITE" id="PS51195"/>
    </source>
</evidence>
<dbReference type="FunFam" id="3.40.50.300:FF:000108">
    <property type="entry name" value="ATP-dependent RNA helicase RhlE"/>
    <property type="match status" value="1"/>
</dbReference>
<feature type="domain" description="DEAD-box RNA helicase Q" evidence="13">
    <location>
        <begin position="2"/>
        <end position="30"/>
    </location>
</feature>
<dbReference type="Pfam" id="PF00270">
    <property type="entry name" value="DEAD"/>
    <property type="match status" value="1"/>
</dbReference>
<dbReference type="InterPro" id="IPR014001">
    <property type="entry name" value="Helicase_ATP-bd"/>
</dbReference>
<dbReference type="PROSITE" id="PS51194">
    <property type="entry name" value="HELICASE_CTER"/>
    <property type="match status" value="1"/>
</dbReference>
<keyword evidence="6" id="KW-0067">ATP-binding</keyword>
<dbReference type="CDD" id="cd18787">
    <property type="entry name" value="SF2_C_DEAD"/>
    <property type="match status" value="1"/>
</dbReference>
<dbReference type="InterPro" id="IPR044742">
    <property type="entry name" value="DEAD/DEAH_RhlB"/>
</dbReference>
<comment type="similarity">
    <text evidence="7">Belongs to the DEAD box helicase family.</text>
</comment>
<feature type="domain" description="Helicase C-terminal" evidence="12">
    <location>
        <begin position="233"/>
        <end position="380"/>
    </location>
</feature>
<dbReference type="GO" id="GO:0003724">
    <property type="term" value="F:RNA helicase activity"/>
    <property type="evidence" value="ECO:0007669"/>
    <property type="project" value="UniProtKB-EC"/>
</dbReference>
<evidence type="ECO:0000256" key="9">
    <source>
        <dbReference type="PROSITE-ProRule" id="PRU00552"/>
    </source>
</evidence>
<dbReference type="HOGENOM" id="CLU_003041_28_3_14"/>
<evidence type="ECO:0000313" key="15">
    <source>
        <dbReference type="Proteomes" id="UP000032740"/>
    </source>
</evidence>
<dbReference type="InterPro" id="IPR050079">
    <property type="entry name" value="DEAD_box_RNA_helicase"/>
</dbReference>
<dbReference type="SMART" id="SM00490">
    <property type="entry name" value="HELICc"/>
    <property type="match status" value="1"/>
</dbReference>
<dbReference type="PANTHER" id="PTHR47959">
    <property type="entry name" value="ATP-DEPENDENT RNA HELICASE RHLE-RELATED"/>
    <property type="match status" value="1"/>
</dbReference>
<dbReference type="GO" id="GO:0016787">
    <property type="term" value="F:hydrolase activity"/>
    <property type="evidence" value="ECO:0007669"/>
    <property type="project" value="UniProtKB-KW"/>
</dbReference>
<evidence type="ECO:0000256" key="8">
    <source>
        <dbReference type="ARBA" id="ARBA00047984"/>
    </source>
</evidence>
<dbReference type="STRING" id="1318466.BN85410460"/>
<name>U4KLD9_ALTPJ</name>
<dbReference type="EC" id="3.6.4.13" evidence="1"/>
<evidence type="ECO:0000259" key="11">
    <source>
        <dbReference type="PROSITE" id="PS51192"/>
    </source>
</evidence>
<accession>U4KLD9</accession>
<keyword evidence="3" id="KW-0547">Nucleotide-binding</keyword>
<reference evidence="14 15" key="1">
    <citation type="journal article" date="2013" name="J. Mol. Microbiol. Biotechnol.">
        <title>Analysis of the Complete Genomes of Acholeplasma brassicae , A. palmae and A. laidlawii and Their Comparison to the Obligate Parasites from ' Candidatus Phytoplasma'.</title>
        <authorList>
            <person name="Kube M."/>
            <person name="Siewert C."/>
            <person name="Migdoll A.M."/>
            <person name="Duduk B."/>
            <person name="Holz S."/>
            <person name="Rabus R."/>
            <person name="Seemuller E."/>
            <person name="Mitrovic J."/>
            <person name="Muller I."/>
            <person name="Buttner C."/>
            <person name="Reinhardt R."/>
        </authorList>
    </citation>
    <scope>NUCLEOTIDE SEQUENCE [LARGE SCALE GENOMIC DNA]</scope>
    <source>
        <strain evidence="14 15">J233</strain>
    </source>
</reference>
<dbReference type="InterPro" id="IPR014014">
    <property type="entry name" value="RNA_helicase_DEAD_Q_motif"/>
</dbReference>
<dbReference type="AlphaFoldDB" id="U4KLD9"/>
<keyword evidence="5 14" id="KW-0347">Helicase</keyword>
<dbReference type="RefSeq" id="WP_026661038.1">
    <property type="nucleotide sequence ID" value="NC_022538.1"/>
</dbReference>
<dbReference type="Pfam" id="PF00271">
    <property type="entry name" value="Helicase_C"/>
    <property type="match status" value="1"/>
</dbReference>
<dbReference type="OrthoDB" id="9805696at2"/>